<dbReference type="SUPFAM" id="SSF81901">
    <property type="entry name" value="HCP-like"/>
    <property type="match status" value="1"/>
</dbReference>
<sequence>MNDEIRLEKYANIAQTLIQEKGPFKLFALLELSNMACEWDVVLSASWLPGNDKMESLRFIVDKIRAVLTHQEYLKIARVILLDVNEPFVKELQNFLQEHNNPKTFSSVEIEGVEIEKGRILISPVSEETSSELLTKTSKWVRQAAKQGDREAQNTLGLMYSKGEGVKQNLRLAKKWFKKAATLGHVQAQSNLEALPH</sequence>
<dbReference type="PANTHER" id="PTHR11102">
    <property type="entry name" value="SEL-1-LIKE PROTEIN"/>
    <property type="match status" value="1"/>
</dbReference>
<dbReference type="PANTHER" id="PTHR11102:SF160">
    <property type="entry name" value="ERAD-ASSOCIATED E3 UBIQUITIN-PROTEIN LIGASE COMPONENT HRD3"/>
    <property type="match status" value="1"/>
</dbReference>
<accession>A0A176S4V9</accession>
<dbReference type="SMART" id="SM00671">
    <property type="entry name" value="SEL1"/>
    <property type="match status" value="1"/>
</dbReference>
<dbReference type="Proteomes" id="UP000076962">
    <property type="component" value="Unassembled WGS sequence"/>
</dbReference>
<dbReference type="EMBL" id="LUTY01000589">
    <property type="protein sequence ID" value="OAD23040.1"/>
    <property type="molecule type" value="Genomic_DNA"/>
</dbReference>
<organism evidence="1 2">
    <name type="scientific">Candidatus Thiomargarita nelsonii</name>
    <dbReference type="NCBI Taxonomy" id="1003181"/>
    <lineage>
        <taxon>Bacteria</taxon>
        <taxon>Pseudomonadati</taxon>
        <taxon>Pseudomonadota</taxon>
        <taxon>Gammaproteobacteria</taxon>
        <taxon>Thiotrichales</taxon>
        <taxon>Thiotrichaceae</taxon>
        <taxon>Thiomargarita</taxon>
    </lineage>
</organism>
<evidence type="ECO:0000313" key="1">
    <source>
        <dbReference type="EMBL" id="OAD23040.1"/>
    </source>
</evidence>
<dbReference type="AlphaFoldDB" id="A0A176S4V9"/>
<keyword evidence="2" id="KW-1185">Reference proteome</keyword>
<dbReference type="Gene3D" id="1.25.40.10">
    <property type="entry name" value="Tetratricopeptide repeat domain"/>
    <property type="match status" value="1"/>
</dbReference>
<dbReference type="InterPro" id="IPR011990">
    <property type="entry name" value="TPR-like_helical_dom_sf"/>
</dbReference>
<proteinExistence type="predicted"/>
<dbReference type="InterPro" id="IPR006597">
    <property type="entry name" value="Sel1-like"/>
</dbReference>
<dbReference type="InterPro" id="IPR050767">
    <property type="entry name" value="Sel1_AlgK"/>
</dbReference>
<name>A0A176S4V9_9GAMM</name>
<evidence type="ECO:0000313" key="2">
    <source>
        <dbReference type="Proteomes" id="UP000076962"/>
    </source>
</evidence>
<gene>
    <name evidence="1" type="ORF">THIOM_001133</name>
</gene>
<dbReference type="Pfam" id="PF08238">
    <property type="entry name" value="Sel1"/>
    <property type="match status" value="2"/>
</dbReference>
<comment type="caution">
    <text evidence="1">The sequence shown here is derived from an EMBL/GenBank/DDBJ whole genome shotgun (WGS) entry which is preliminary data.</text>
</comment>
<reference evidence="1 2" key="1">
    <citation type="submission" date="2016-05" db="EMBL/GenBank/DDBJ databases">
        <title>Single-cell genome of chain-forming Candidatus Thiomargarita nelsonii and comparison to other large sulfur-oxidizing bacteria.</title>
        <authorList>
            <person name="Winkel M."/>
            <person name="Salman V."/>
            <person name="Woyke T."/>
            <person name="Schulz-Vogt H."/>
            <person name="Richter M."/>
            <person name="Flood B."/>
            <person name="Bailey J."/>
            <person name="Amann R."/>
            <person name="Mussmann M."/>
        </authorList>
    </citation>
    <scope>NUCLEOTIDE SEQUENCE [LARGE SCALE GENOMIC DNA]</scope>
    <source>
        <strain evidence="1 2">THI036</strain>
    </source>
</reference>
<protein>
    <submittedName>
        <fullName evidence="1">Sel1 domain protein repeat-containing protein</fullName>
    </submittedName>
</protein>